<dbReference type="Pfam" id="PF09648">
    <property type="entry name" value="YycI"/>
    <property type="match status" value="1"/>
</dbReference>
<dbReference type="InterPro" id="IPR018604">
    <property type="entry name" value="YycI-like"/>
</dbReference>
<evidence type="ECO:0000313" key="3">
    <source>
        <dbReference type="EMBL" id="AYC28405.1"/>
    </source>
</evidence>
<feature type="transmembrane region" description="Helical" evidence="1">
    <location>
        <begin position="6"/>
        <end position="25"/>
    </location>
</feature>
<dbReference type="OrthoDB" id="2388036at2"/>
<dbReference type="EMBL" id="CP032418">
    <property type="protein sequence ID" value="AYC28405.1"/>
    <property type="molecule type" value="Genomic_DNA"/>
</dbReference>
<evidence type="ECO:0000259" key="2">
    <source>
        <dbReference type="Pfam" id="PF09648"/>
    </source>
</evidence>
<dbReference type="RefSeq" id="WP_119882150.1">
    <property type="nucleotide sequence ID" value="NZ_CP032418.1"/>
</dbReference>
<accession>A0A385YP10</accession>
<dbReference type="AlphaFoldDB" id="A0A385YP10"/>
<reference evidence="4" key="1">
    <citation type="submission" date="2018-09" db="EMBL/GenBank/DDBJ databases">
        <authorList>
            <person name="Zhu H."/>
        </authorList>
    </citation>
    <scope>NUCLEOTIDE SEQUENCE [LARGE SCALE GENOMIC DNA]</scope>
    <source>
        <strain evidence="4">K2R23-3</strain>
    </source>
</reference>
<keyword evidence="1" id="KW-0472">Membrane</keyword>
<feature type="domain" description="Regulatory protein YycH-like" evidence="2">
    <location>
        <begin position="42"/>
        <end position="253"/>
    </location>
</feature>
<name>A0A385YP10_9BACL</name>
<evidence type="ECO:0000313" key="4">
    <source>
        <dbReference type="Proteomes" id="UP000265725"/>
    </source>
</evidence>
<keyword evidence="1" id="KW-1133">Transmembrane helix</keyword>
<organism evidence="3 4">
    <name type="scientific">Paenisporosarcina cavernae</name>
    <dbReference type="NCBI Taxonomy" id="2320858"/>
    <lineage>
        <taxon>Bacteria</taxon>
        <taxon>Bacillati</taxon>
        <taxon>Bacillota</taxon>
        <taxon>Bacilli</taxon>
        <taxon>Bacillales</taxon>
        <taxon>Caryophanaceae</taxon>
        <taxon>Paenisporosarcina</taxon>
    </lineage>
</organism>
<dbReference type="KEGG" id="paek:D3873_00410"/>
<keyword evidence="1" id="KW-0812">Transmembrane</keyword>
<dbReference type="Gene3D" id="2.40.128.690">
    <property type="entry name" value="YycH protein, domain 3-like"/>
    <property type="match status" value="1"/>
</dbReference>
<dbReference type="GO" id="GO:0016020">
    <property type="term" value="C:membrane"/>
    <property type="evidence" value="ECO:0007669"/>
    <property type="project" value="InterPro"/>
</dbReference>
<protein>
    <recommendedName>
        <fullName evidence="2">Regulatory protein YycH-like domain-containing protein</fullName>
    </recommendedName>
</protein>
<proteinExistence type="predicted"/>
<gene>
    <name evidence="3" type="ORF">D3873_00410</name>
</gene>
<keyword evidence="4" id="KW-1185">Reference proteome</keyword>
<sequence length="262" mass="30072">MDWNKTKTIFIIVFSILNIFLYILYLNRYNDAQGVEPLGEASVSERLKADNIKLLPTTDQTKEESYVSGTVHTFTEEDVESFEDTTFQIVENTKVLAELSKPYAMNDLQSKAQWDAFLDEHVYRGSSYGLWNVDTEARSATFFQHTGGRPLFYNQNATLVVYWNEKKEVIRYDQTAFDDLEKFPETEELITQDRAISTLYSQNKLVPDSAITEVNLGLSTLVQLPETQVFAPTWQVKVELEDGTIHNFFVNAVQGGIIEFEE</sequence>
<dbReference type="Proteomes" id="UP000265725">
    <property type="component" value="Chromosome"/>
</dbReference>
<evidence type="ECO:0000256" key="1">
    <source>
        <dbReference type="SAM" id="Phobius"/>
    </source>
</evidence>